<reference evidence="3" key="1">
    <citation type="journal article" date="2017" name="Proc. Natl. Acad. Sci. U.S.A.">
        <title>Simulation of Deepwater Horizon oil plume reveals substrate specialization within a complex community of hydrocarbon-degraders.</title>
        <authorList>
            <person name="Hu P."/>
            <person name="Dubinsky E.A."/>
            <person name="Probst A.J."/>
            <person name="Wang J."/>
            <person name="Sieber C.M.K."/>
            <person name="Tom L.M."/>
            <person name="Gardinali P."/>
            <person name="Banfield J.F."/>
            <person name="Atlas R.M."/>
            <person name="Andersen G.L."/>
        </authorList>
    </citation>
    <scope>NUCLEOTIDE SEQUENCE [LARGE SCALE GENOMIC DNA]</scope>
</reference>
<proteinExistence type="predicted"/>
<organism evidence="2 3">
    <name type="scientific">Halobacteriovorax marinus</name>
    <dbReference type="NCBI Taxonomy" id="97084"/>
    <lineage>
        <taxon>Bacteria</taxon>
        <taxon>Pseudomonadati</taxon>
        <taxon>Bdellovibrionota</taxon>
        <taxon>Bacteriovoracia</taxon>
        <taxon>Bacteriovoracales</taxon>
        <taxon>Halobacteriovoraceae</taxon>
        <taxon>Halobacteriovorax</taxon>
    </lineage>
</organism>
<gene>
    <name evidence="2" type="ORF">A9Q84_02660</name>
</gene>
<name>A0A1Y5FD45_9BACT</name>
<keyword evidence="1" id="KW-0732">Signal</keyword>
<feature type="chain" id="PRO_5012531521" evidence="1">
    <location>
        <begin position="20"/>
        <end position="184"/>
    </location>
</feature>
<dbReference type="Proteomes" id="UP000196531">
    <property type="component" value="Unassembled WGS sequence"/>
</dbReference>
<evidence type="ECO:0000313" key="3">
    <source>
        <dbReference type="Proteomes" id="UP000196531"/>
    </source>
</evidence>
<accession>A0A1Y5FD45</accession>
<dbReference type="AlphaFoldDB" id="A0A1Y5FD45"/>
<protein>
    <submittedName>
        <fullName evidence="2">Uncharacterized protein</fullName>
    </submittedName>
</protein>
<feature type="signal peptide" evidence="1">
    <location>
        <begin position="1"/>
        <end position="19"/>
    </location>
</feature>
<evidence type="ECO:0000313" key="2">
    <source>
        <dbReference type="EMBL" id="OUR99950.1"/>
    </source>
</evidence>
<sequence length="184" mass="20841">MKNLLLSIILFSISSLSSAYTVESSWNDKYEKELSFYCSSEDTMCLDLCGEATMCKVKEETCHNCIGTSITLTYIFNYMGKAYTNTGVETLDGEVLSSLKGSEFVSFSSRSIYNHVDRFNSSSLKRNFRSLCTDGTRYPIVLFKKNRGSQRVADVQFVFCDNGVFEMEFGADVIINMEENKTLF</sequence>
<evidence type="ECO:0000256" key="1">
    <source>
        <dbReference type="SAM" id="SignalP"/>
    </source>
</evidence>
<dbReference type="EMBL" id="MAAO01000002">
    <property type="protein sequence ID" value="OUR99950.1"/>
    <property type="molecule type" value="Genomic_DNA"/>
</dbReference>
<comment type="caution">
    <text evidence="2">The sequence shown here is derived from an EMBL/GenBank/DDBJ whole genome shotgun (WGS) entry which is preliminary data.</text>
</comment>